<comment type="subcellular location">
    <subcellularLocation>
        <location evidence="1">Golgi apparatus membrane</location>
        <topology evidence="1">Multi-pass membrane protein</topology>
    </subcellularLocation>
</comment>
<dbReference type="GO" id="GO:0006895">
    <property type="term" value="P:Golgi to endosome transport"/>
    <property type="evidence" value="ECO:0007669"/>
    <property type="project" value="TreeGrafter"/>
</dbReference>
<keyword evidence="3" id="KW-0813">Transport</keyword>
<keyword evidence="5" id="KW-0653">Protein transport</keyword>
<evidence type="ECO:0000256" key="4">
    <source>
        <dbReference type="ARBA" id="ARBA00022692"/>
    </source>
</evidence>
<feature type="transmembrane region" description="Helical" evidence="9">
    <location>
        <begin position="21"/>
        <end position="43"/>
    </location>
</feature>
<accession>A0A9N8Z7P6</accession>
<evidence type="ECO:0000256" key="9">
    <source>
        <dbReference type="SAM" id="Phobius"/>
    </source>
</evidence>
<gene>
    <name evidence="10" type="ORF">CPELLU_LOCUS1433</name>
</gene>
<keyword evidence="7" id="KW-0333">Golgi apparatus</keyword>
<dbReference type="PANTHER" id="PTHR12952:SF0">
    <property type="entry name" value="PROTEIN SYS1 HOMOLOG"/>
    <property type="match status" value="1"/>
</dbReference>
<sequence length="167" mass="19079">MRRNQTFRTTVWDPILIISQIIALQTLYYTSISIITLFTLLITGYDITLDYLLDYQEFRADTVLGWTIGFAWIANSVVGIYLLVRLVQRARLVLDFSLTLHFFHLLITSYYSGRLPTTFMEPILLNEDSGESSSTAGASNITKTKISTDVDRDRYEMVPMEEIESGG</sequence>
<comment type="similarity">
    <text evidence="2">Belongs to the SYS1 family.</text>
</comment>
<evidence type="ECO:0000256" key="6">
    <source>
        <dbReference type="ARBA" id="ARBA00022989"/>
    </source>
</evidence>
<protein>
    <submittedName>
        <fullName evidence="10">4303_t:CDS:1</fullName>
    </submittedName>
</protein>
<keyword evidence="11" id="KW-1185">Reference proteome</keyword>
<dbReference type="PANTHER" id="PTHR12952">
    <property type="entry name" value="SYS1"/>
    <property type="match status" value="1"/>
</dbReference>
<feature type="transmembrane region" description="Helical" evidence="9">
    <location>
        <begin position="63"/>
        <end position="84"/>
    </location>
</feature>
<dbReference type="GO" id="GO:0034067">
    <property type="term" value="P:protein localization to Golgi apparatus"/>
    <property type="evidence" value="ECO:0007669"/>
    <property type="project" value="TreeGrafter"/>
</dbReference>
<evidence type="ECO:0000313" key="11">
    <source>
        <dbReference type="Proteomes" id="UP000789759"/>
    </source>
</evidence>
<comment type="caution">
    <text evidence="10">The sequence shown here is derived from an EMBL/GenBank/DDBJ whole genome shotgun (WGS) entry which is preliminary data.</text>
</comment>
<dbReference type="OrthoDB" id="542931at2759"/>
<feature type="transmembrane region" description="Helical" evidence="9">
    <location>
        <begin position="91"/>
        <end position="111"/>
    </location>
</feature>
<evidence type="ECO:0000256" key="5">
    <source>
        <dbReference type="ARBA" id="ARBA00022927"/>
    </source>
</evidence>
<dbReference type="GO" id="GO:0000139">
    <property type="term" value="C:Golgi membrane"/>
    <property type="evidence" value="ECO:0007669"/>
    <property type="project" value="UniProtKB-SubCell"/>
</dbReference>
<evidence type="ECO:0000256" key="2">
    <source>
        <dbReference type="ARBA" id="ARBA00008160"/>
    </source>
</evidence>
<evidence type="ECO:0000256" key="7">
    <source>
        <dbReference type="ARBA" id="ARBA00023034"/>
    </source>
</evidence>
<evidence type="ECO:0000313" key="10">
    <source>
        <dbReference type="EMBL" id="CAG8479072.1"/>
    </source>
</evidence>
<keyword evidence="4 9" id="KW-0812">Transmembrane</keyword>
<reference evidence="10" key="1">
    <citation type="submission" date="2021-06" db="EMBL/GenBank/DDBJ databases">
        <authorList>
            <person name="Kallberg Y."/>
            <person name="Tangrot J."/>
            <person name="Rosling A."/>
        </authorList>
    </citation>
    <scope>NUCLEOTIDE SEQUENCE</scope>
    <source>
        <strain evidence="10">FL966</strain>
    </source>
</reference>
<keyword evidence="6 9" id="KW-1133">Transmembrane helix</keyword>
<dbReference type="AlphaFoldDB" id="A0A9N8Z7P6"/>
<evidence type="ECO:0000256" key="8">
    <source>
        <dbReference type="ARBA" id="ARBA00023136"/>
    </source>
</evidence>
<dbReference type="GO" id="GO:0043001">
    <property type="term" value="P:Golgi to plasma membrane protein transport"/>
    <property type="evidence" value="ECO:0007669"/>
    <property type="project" value="TreeGrafter"/>
</dbReference>
<dbReference type="Proteomes" id="UP000789759">
    <property type="component" value="Unassembled WGS sequence"/>
</dbReference>
<dbReference type="GO" id="GO:0005829">
    <property type="term" value="C:cytosol"/>
    <property type="evidence" value="ECO:0007669"/>
    <property type="project" value="GOC"/>
</dbReference>
<dbReference type="EMBL" id="CAJVQA010000524">
    <property type="protein sequence ID" value="CAG8479072.1"/>
    <property type="molecule type" value="Genomic_DNA"/>
</dbReference>
<name>A0A9N8Z7P6_9GLOM</name>
<organism evidence="10 11">
    <name type="scientific">Cetraspora pellucida</name>
    <dbReference type="NCBI Taxonomy" id="1433469"/>
    <lineage>
        <taxon>Eukaryota</taxon>
        <taxon>Fungi</taxon>
        <taxon>Fungi incertae sedis</taxon>
        <taxon>Mucoromycota</taxon>
        <taxon>Glomeromycotina</taxon>
        <taxon>Glomeromycetes</taxon>
        <taxon>Diversisporales</taxon>
        <taxon>Gigasporaceae</taxon>
        <taxon>Cetraspora</taxon>
    </lineage>
</organism>
<proteinExistence type="inferred from homology"/>
<dbReference type="InterPro" id="IPR019185">
    <property type="entry name" value="Integral_membrane_SYS1-rel"/>
</dbReference>
<dbReference type="Pfam" id="PF09801">
    <property type="entry name" value="SYS1"/>
    <property type="match status" value="1"/>
</dbReference>
<evidence type="ECO:0000256" key="3">
    <source>
        <dbReference type="ARBA" id="ARBA00022448"/>
    </source>
</evidence>
<keyword evidence="8 9" id="KW-0472">Membrane</keyword>
<evidence type="ECO:0000256" key="1">
    <source>
        <dbReference type="ARBA" id="ARBA00004653"/>
    </source>
</evidence>
<dbReference type="GO" id="GO:0005802">
    <property type="term" value="C:trans-Golgi network"/>
    <property type="evidence" value="ECO:0007669"/>
    <property type="project" value="TreeGrafter"/>
</dbReference>